<dbReference type="EMBL" id="VOQQ01000001">
    <property type="protein sequence ID" value="TXC63171.1"/>
    <property type="molecule type" value="Genomic_DNA"/>
</dbReference>
<proteinExistence type="predicted"/>
<evidence type="ECO:0000313" key="1">
    <source>
        <dbReference type="EMBL" id="TXC63171.1"/>
    </source>
</evidence>
<comment type="caution">
    <text evidence="1">The sequence shown here is derived from an EMBL/GenBank/DDBJ whole genome shotgun (WGS) entry which is preliminary data.</text>
</comment>
<reference evidence="1 2" key="1">
    <citation type="journal article" date="2015" name="J. Microbiol.">
        <title>Sphingosinicella ginsenosidimutans sp. nov., with ginsenoside converting activity.</title>
        <authorList>
            <person name="Kim J.K."/>
            <person name="Kang M.S."/>
            <person name="Park S.C."/>
            <person name="Kim K.M."/>
            <person name="Choi K."/>
            <person name="Yoon M.H."/>
            <person name="Im W.T."/>
        </authorList>
    </citation>
    <scope>NUCLEOTIDE SEQUENCE [LARGE SCALE GENOMIC DNA]</scope>
    <source>
        <strain evidence="1 2">BS-11</strain>
    </source>
</reference>
<dbReference type="AlphaFoldDB" id="A0A5C6TT45"/>
<dbReference type="RefSeq" id="WP_147042583.1">
    <property type="nucleotide sequence ID" value="NZ_BAABIR010000005.1"/>
</dbReference>
<gene>
    <name evidence="1" type="ORF">FRZ32_05550</name>
</gene>
<dbReference type="OrthoDB" id="7508620at2"/>
<keyword evidence="2" id="KW-1185">Reference proteome</keyword>
<name>A0A5C6TT45_9SPHN</name>
<organism evidence="1 2">
    <name type="scientific">Allosphingosinicella ginsenosidimutans</name>
    <dbReference type="NCBI Taxonomy" id="1176539"/>
    <lineage>
        <taxon>Bacteria</taxon>
        <taxon>Pseudomonadati</taxon>
        <taxon>Pseudomonadota</taxon>
        <taxon>Alphaproteobacteria</taxon>
        <taxon>Sphingomonadales</taxon>
        <taxon>Sphingomonadaceae</taxon>
        <taxon>Allosphingosinicella</taxon>
    </lineage>
</organism>
<dbReference type="Proteomes" id="UP000321249">
    <property type="component" value="Unassembled WGS sequence"/>
</dbReference>
<evidence type="ECO:0000313" key="2">
    <source>
        <dbReference type="Proteomes" id="UP000321249"/>
    </source>
</evidence>
<accession>A0A5C6TT45</accession>
<protein>
    <submittedName>
        <fullName evidence="1">Uncharacterized protein</fullName>
    </submittedName>
</protein>
<sequence length="69" mass="7319">MFGPSLTSIFRSRWMALIWAAMVIWFAVDVAGSAPNPSANRSIAATADATGAPVANEDVAALRRFTQGH</sequence>